<name>A0A2W5SJ44_VARPD</name>
<evidence type="ECO:0000313" key="3">
    <source>
        <dbReference type="Proteomes" id="UP000249135"/>
    </source>
</evidence>
<keyword evidence="1" id="KW-1133">Transmembrane helix</keyword>
<evidence type="ECO:0000256" key="1">
    <source>
        <dbReference type="SAM" id="Phobius"/>
    </source>
</evidence>
<dbReference type="AlphaFoldDB" id="A0A2W5SJ44"/>
<keyword evidence="1" id="KW-0812">Transmembrane</keyword>
<feature type="transmembrane region" description="Helical" evidence="1">
    <location>
        <begin position="15"/>
        <end position="36"/>
    </location>
</feature>
<dbReference type="Proteomes" id="UP000249135">
    <property type="component" value="Unassembled WGS sequence"/>
</dbReference>
<comment type="caution">
    <text evidence="2">The sequence shown here is derived from an EMBL/GenBank/DDBJ whole genome shotgun (WGS) entry which is preliminary data.</text>
</comment>
<dbReference type="EMBL" id="QFPP01000112">
    <property type="protein sequence ID" value="PZQ74830.1"/>
    <property type="molecule type" value="Genomic_DNA"/>
</dbReference>
<evidence type="ECO:0000313" key="2">
    <source>
        <dbReference type="EMBL" id="PZQ74830.1"/>
    </source>
</evidence>
<sequence>MLSPPAPTRRAPYRTWPATLAIAAAMALYVGGLRYWDRHVPGSRELPAGETLVIGPARFVPAPGWQMDVSRSRPGQSLTLFKTGHTFVVKASRWLGDEDGPIERQTRWMERVERVRIEGDITDFFTLWGLQGITFAYYGPTTTGRFWQVVDTRRHSVVHVDFYGPAEGEAQALRDAHDMLDSMDLEGGAS</sequence>
<proteinExistence type="predicted"/>
<accession>A0A2W5SJ44</accession>
<gene>
    <name evidence="2" type="ORF">DI563_11215</name>
</gene>
<organism evidence="2 3">
    <name type="scientific">Variovorax paradoxus</name>
    <dbReference type="NCBI Taxonomy" id="34073"/>
    <lineage>
        <taxon>Bacteria</taxon>
        <taxon>Pseudomonadati</taxon>
        <taxon>Pseudomonadota</taxon>
        <taxon>Betaproteobacteria</taxon>
        <taxon>Burkholderiales</taxon>
        <taxon>Comamonadaceae</taxon>
        <taxon>Variovorax</taxon>
    </lineage>
</organism>
<protein>
    <submittedName>
        <fullName evidence="2">Uncharacterized protein</fullName>
    </submittedName>
</protein>
<reference evidence="2 3" key="1">
    <citation type="submission" date="2017-08" db="EMBL/GenBank/DDBJ databases">
        <title>Infants hospitalized years apart are colonized by the same room-sourced microbial strains.</title>
        <authorList>
            <person name="Brooks B."/>
            <person name="Olm M.R."/>
            <person name="Firek B.A."/>
            <person name="Baker R."/>
            <person name="Thomas B.C."/>
            <person name="Morowitz M.J."/>
            <person name="Banfield J.F."/>
        </authorList>
    </citation>
    <scope>NUCLEOTIDE SEQUENCE [LARGE SCALE GENOMIC DNA]</scope>
    <source>
        <strain evidence="2">S2_005_003_R2_41</strain>
    </source>
</reference>
<keyword evidence="1" id="KW-0472">Membrane</keyword>